<comment type="caution">
    <text evidence="1">The sequence shown here is derived from an EMBL/GenBank/DDBJ whole genome shotgun (WGS) entry which is preliminary data.</text>
</comment>
<evidence type="ECO:0000313" key="2">
    <source>
        <dbReference type="Proteomes" id="UP001064048"/>
    </source>
</evidence>
<protein>
    <submittedName>
        <fullName evidence="1">Uncharacterized protein</fullName>
    </submittedName>
</protein>
<keyword evidence="2" id="KW-1185">Reference proteome</keyword>
<sequence length="252" mass="27243">MNGLKSAVVLVLAVTQVRGHLVWNDPELQPVQGLYVKPSSDGISGDLYVAATEDNGVQSQWLTEQPVNFLHAPSQHQHSAIPHFASNNDLSGDETLIATQKRAVINDPSANYYKQHAGTPETTYTPYNYAGIQSPKTEALPATESSQVQAAPTPAAVPQYSPYHYMYPHMMYAAYASAVKAYQDASKGSEDSSNNNKITPYPTAMWPTTSYYPMQYLMMDPTAWAKGQAAAISGSTIAATTSAPTTDDTNSD</sequence>
<proteinExistence type="predicted"/>
<dbReference type="Proteomes" id="UP001064048">
    <property type="component" value="Chromosome 5"/>
</dbReference>
<gene>
    <name evidence="1" type="ORF">MSG28_003298</name>
</gene>
<dbReference type="EMBL" id="CM046105">
    <property type="protein sequence ID" value="KAI8434785.1"/>
    <property type="molecule type" value="Genomic_DNA"/>
</dbReference>
<accession>A0ACC0KEN8</accession>
<reference evidence="1 2" key="1">
    <citation type="journal article" date="2022" name="Genome Biol. Evol.">
        <title>The Spruce Budworm Genome: Reconstructing the Evolutionary History of Antifreeze Proteins.</title>
        <authorList>
            <person name="Beliveau C."/>
            <person name="Gagne P."/>
            <person name="Picq S."/>
            <person name="Vernygora O."/>
            <person name="Keeling C.I."/>
            <person name="Pinkney K."/>
            <person name="Doucet D."/>
            <person name="Wen F."/>
            <person name="Johnston J.S."/>
            <person name="Maaroufi H."/>
            <person name="Boyle B."/>
            <person name="Laroche J."/>
            <person name="Dewar K."/>
            <person name="Juretic N."/>
            <person name="Blackburn G."/>
            <person name="Nisole A."/>
            <person name="Brunet B."/>
            <person name="Brandao M."/>
            <person name="Lumley L."/>
            <person name="Duan J."/>
            <person name="Quan G."/>
            <person name="Lucarotti C.J."/>
            <person name="Roe A.D."/>
            <person name="Sperling F.A.H."/>
            <person name="Levesque R.C."/>
            <person name="Cusson M."/>
        </authorList>
    </citation>
    <scope>NUCLEOTIDE SEQUENCE [LARGE SCALE GENOMIC DNA]</scope>
    <source>
        <strain evidence="1">Glfc:IPQL:Cfum</strain>
    </source>
</reference>
<organism evidence="1 2">
    <name type="scientific">Choristoneura fumiferana</name>
    <name type="common">Spruce budworm moth</name>
    <name type="synonym">Archips fumiferana</name>
    <dbReference type="NCBI Taxonomy" id="7141"/>
    <lineage>
        <taxon>Eukaryota</taxon>
        <taxon>Metazoa</taxon>
        <taxon>Ecdysozoa</taxon>
        <taxon>Arthropoda</taxon>
        <taxon>Hexapoda</taxon>
        <taxon>Insecta</taxon>
        <taxon>Pterygota</taxon>
        <taxon>Neoptera</taxon>
        <taxon>Endopterygota</taxon>
        <taxon>Lepidoptera</taxon>
        <taxon>Glossata</taxon>
        <taxon>Ditrysia</taxon>
        <taxon>Tortricoidea</taxon>
        <taxon>Tortricidae</taxon>
        <taxon>Tortricinae</taxon>
        <taxon>Choristoneura</taxon>
    </lineage>
</organism>
<evidence type="ECO:0000313" key="1">
    <source>
        <dbReference type="EMBL" id="KAI8434785.1"/>
    </source>
</evidence>
<name>A0ACC0KEN8_CHOFU</name>